<keyword evidence="6 8" id="KW-0472">Membrane</keyword>
<feature type="transmembrane region" description="Helical" evidence="8">
    <location>
        <begin position="283"/>
        <end position="302"/>
    </location>
</feature>
<dbReference type="Gene3D" id="1.20.1540.10">
    <property type="entry name" value="Rhomboid-like"/>
    <property type="match status" value="1"/>
</dbReference>
<feature type="domain" description="Peptidase S54 rhomboid" evidence="9">
    <location>
        <begin position="175"/>
        <end position="336"/>
    </location>
</feature>
<evidence type="ECO:0000256" key="3">
    <source>
        <dbReference type="ARBA" id="ARBA00022692"/>
    </source>
</evidence>
<sequence>MACIRSPQPSFWRLNPCLNLLRGRRLPSQSHIRLARRSVWQTGARKSPRAKATPTPSPDPESPEFHAALVQRVNHIKYLTPALYAIVVSGGIYLYSTYLQARHEVDPPKARSRPPPPTTDLPGPVQVASQYWRGLDPISQVSHGIIGTCVAVHLSRSIAPMWWIQLWHMPINPVYHTLFTSTFVHSGLAHLGVNMWAAYNFLPPVGYSPLFNGSPYHVAAFFLSAGVWTGYAQHLTTKFAPSISTYRSIYSHSALMRGGGASGALFAAFGVFCMQYPEAKIGIIFIPIYFAASSALPFFMAFDAYGMIKGFRGLNLGHAAHLSGALIGIAYSYFDGRNNLWYPLVGMWKAVMMKRGGEASRRSRGN</sequence>
<evidence type="ECO:0000256" key="2">
    <source>
        <dbReference type="ARBA" id="ARBA00009045"/>
    </source>
</evidence>
<feature type="transmembrane region" description="Helical" evidence="8">
    <location>
        <begin position="314"/>
        <end position="334"/>
    </location>
</feature>
<evidence type="ECO:0000259" key="9">
    <source>
        <dbReference type="Pfam" id="PF01694"/>
    </source>
</evidence>
<evidence type="ECO:0000256" key="6">
    <source>
        <dbReference type="ARBA" id="ARBA00023136"/>
    </source>
</evidence>
<evidence type="ECO:0000313" key="11">
    <source>
        <dbReference type="Proteomes" id="UP000799444"/>
    </source>
</evidence>
<evidence type="ECO:0000313" key="10">
    <source>
        <dbReference type="EMBL" id="KAF2727622.1"/>
    </source>
</evidence>
<evidence type="ECO:0000256" key="4">
    <source>
        <dbReference type="ARBA" id="ARBA00022801"/>
    </source>
</evidence>
<proteinExistence type="inferred from homology"/>
<dbReference type="PANTHER" id="PTHR43731">
    <property type="entry name" value="RHOMBOID PROTEASE"/>
    <property type="match status" value="1"/>
</dbReference>
<dbReference type="InterPro" id="IPR050925">
    <property type="entry name" value="Rhomboid_protease_S54"/>
</dbReference>
<organism evidence="10 11">
    <name type="scientific">Polyplosphaeria fusca</name>
    <dbReference type="NCBI Taxonomy" id="682080"/>
    <lineage>
        <taxon>Eukaryota</taxon>
        <taxon>Fungi</taxon>
        <taxon>Dikarya</taxon>
        <taxon>Ascomycota</taxon>
        <taxon>Pezizomycotina</taxon>
        <taxon>Dothideomycetes</taxon>
        <taxon>Pleosporomycetidae</taxon>
        <taxon>Pleosporales</taxon>
        <taxon>Tetraplosphaeriaceae</taxon>
        <taxon>Polyplosphaeria</taxon>
    </lineage>
</organism>
<gene>
    <name evidence="10" type="ORF">EJ04DRAFT_478746</name>
</gene>
<dbReference type="GO" id="GO:0016020">
    <property type="term" value="C:membrane"/>
    <property type="evidence" value="ECO:0007669"/>
    <property type="project" value="UniProtKB-SubCell"/>
</dbReference>
<feature type="transmembrane region" description="Helical" evidence="8">
    <location>
        <begin position="175"/>
        <end position="196"/>
    </location>
</feature>
<dbReference type="Proteomes" id="UP000799444">
    <property type="component" value="Unassembled WGS sequence"/>
</dbReference>
<dbReference type="InterPro" id="IPR022764">
    <property type="entry name" value="Peptidase_S54_rhomboid_dom"/>
</dbReference>
<dbReference type="EMBL" id="ML996321">
    <property type="protein sequence ID" value="KAF2727622.1"/>
    <property type="molecule type" value="Genomic_DNA"/>
</dbReference>
<reference evidence="10" key="1">
    <citation type="journal article" date="2020" name="Stud. Mycol.">
        <title>101 Dothideomycetes genomes: a test case for predicting lifestyles and emergence of pathogens.</title>
        <authorList>
            <person name="Haridas S."/>
            <person name="Albert R."/>
            <person name="Binder M."/>
            <person name="Bloem J."/>
            <person name="Labutti K."/>
            <person name="Salamov A."/>
            <person name="Andreopoulos B."/>
            <person name="Baker S."/>
            <person name="Barry K."/>
            <person name="Bills G."/>
            <person name="Bluhm B."/>
            <person name="Cannon C."/>
            <person name="Castanera R."/>
            <person name="Culley D."/>
            <person name="Daum C."/>
            <person name="Ezra D."/>
            <person name="Gonzalez J."/>
            <person name="Henrissat B."/>
            <person name="Kuo A."/>
            <person name="Liang C."/>
            <person name="Lipzen A."/>
            <person name="Lutzoni F."/>
            <person name="Magnuson J."/>
            <person name="Mondo S."/>
            <person name="Nolan M."/>
            <person name="Ohm R."/>
            <person name="Pangilinan J."/>
            <person name="Park H.-J."/>
            <person name="Ramirez L."/>
            <person name="Alfaro M."/>
            <person name="Sun H."/>
            <person name="Tritt A."/>
            <person name="Yoshinaga Y."/>
            <person name="Zwiers L.-H."/>
            <person name="Turgeon B."/>
            <person name="Goodwin S."/>
            <person name="Spatafora J."/>
            <person name="Crous P."/>
            <person name="Grigoriev I."/>
        </authorList>
    </citation>
    <scope>NUCLEOTIDE SEQUENCE</scope>
    <source>
        <strain evidence="10">CBS 125425</strain>
    </source>
</reference>
<dbReference type="InterPro" id="IPR035952">
    <property type="entry name" value="Rhomboid-like_sf"/>
</dbReference>
<keyword evidence="5 8" id="KW-1133">Transmembrane helix</keyword>
<accession>A0A9P4QHX7</accession>
<dbReference type="PANTHER" id="PTHR43731:SF14">
    <property type="entry name" value="PRESENILIN-ASSOCIATED RHOMBOID-LIKE PROTEIN, MITOCHONDRIAL"/>
    <property type="match status" value="1"/>
</dbReference>
<feature type="transmembrane region" description="Helical" evidence="8">
    <location>
        <begin position="78"/>
        <end position="98"/>
    </location>
</feature>
<feature type="transmembrane region" description="Helical" evidence="8">
    <location>
        <begin position="216"/>
        <end position="233"/>
    </location>
</feature>
<dbReference type="GO" id="GO:0004252">
    <property type="term" value="F:serine-type endopeptidase activity"/>
    <property type="evidence" value="ECO:0007669"/>
    <property type="project" value="InterPro"/>
</dbReference>
<name>A0A9P4QHX7_9PLEO</name>
<comment type="subcellular location">
    <subcellularLocation>
        <location evidence="1">Membrane</location>
        <topology evidence="1">Multi-pass membrane protein</topology>
    </subcellularLocation>
</comment>
<keyword evidence="4" id="KW-0378">Hydrolase</keyword>
<dbReference type="GO" id="GO:0006465">
    <property type="term" value="P:signal peptide processing"/>
    <property type="evidence" value="ECO:0007669"/>
    <property type="project" value="TreeGrafter"/>
</dbReference>
<dbReference type="OrthoDB" id="10260614at2759"/>
<keyword evidence="3 8" id="KW-0812">Transmembrane</keyword>
<evidence type="ECO:0000256" key="8">
    <source>
        <dbReference type="SAM" id="Phobius"/>
    </source>
</evidence>
<evidence type="ECO:0000256" key="5">
    <source>
        <dbReference type="ARBA" id="ARBA00022989"/>
    </source>
</evidence>
<feature type="transmembrane region" description="Helical" evidence="8">
    <location>
        <begin position="254"/>
        <end position="277"/>
    </location>
</feature>
<evidence type="ECO:0000256" key="1">
    <source>
        <dbReference type="ARBA" id="ARBA00004141"/>
    </source>
</evidence>
<keyword evidence="11" id="KW-1185">Reference proteome</keyword>
<comment type="caution">
    <text evidence="10">The sequence shown here is derived from an EMBL/GenBank/DDBJ whole genome shotgun (WGS) entry which is preliminary data.</text>
</comment>
<dbReference type="Pfam" id="PF01694">
    <property type="entry name" value="Rhomboid"/>
    <property type="match status" value="1"/>
</dbReference>
<protein>
    <recommendedName>
        <fullName evidence="9">Peptidase S54 rhomboid domain-containing protein</fullName>
    </recommendedName>
</protein>
<dbReference type="SUPFAM" id="SSF144091">
    <property type="entry name" value="Rhomboid-like"/>
    <property type="match status" value="1"/>
</dbReference>
<dbReference type="AlphaFoldDB" id="A0A9P4QHX7"/>
<evidence type="ECO:0000256" key="7">
    <source>
        <dbReference type="SAM" id="MobiDB-lite"/>
    </source>
</evidence>
<feature type="region of interest" description="Disordered" evidence="7">
    <location>
        <begin position="37"/>
        <end position="63"/>
    </location>
</feature>
<comment type="similarity">
    <text evidence="2">Belongs to the peptidase S54 family.</text>
</comment>